<dbReference type="InterPro" id="IPR029052">
    <property type="entry name" value="Metallo-depent_PP-like"/>
</dbReference>
<accession>A0ABW4ZCQ0</accession>
<name>A0ABW4ZCQ0_9BACT</name>
<dbReference type="RefSeq" id="WP_377089580.1">
    <property type="nucleotide sequence ID" value="NZ_JBHSJL010000014.1"/>
</dbReference>
<dbReference type="Gene3D" id="3.60.21.10">
    <property type="match status" value="1"/>
</dbReference>
<dbReference type="EMBL" id="JBHUJB010000049">
    <property type="protein sequence ID" value="MFD2159680.1"/>
    <property type="molecule type" value="Genomic_DNA"/>
</dbReference>
<reference evidence="3" key="1">
    <citation type="journal article" date="2019" name="Int. J. Syst. Evol. Microbiol.">
        <title>The Global Catalogue of Microorganisms (GCM) 10K type strain sequencing project: providing services to taxonomists for standard genome sequencing and annotation.</title>
        <authorList>
            <consortium name="The Broad Institute Genomics Platform"/>
            <consortium name="The Broad Institute Genome Sequencing Center for Infectious Disease"/>
            <person name="Wu L."/>
            <person name="Ma J."/>
        </authorList>
    </citation>
    <scope>NUCLEOTIDE SEQUENCE [LARGE SCALE GENOMIC DNA]</scope>
    <source>
        <strain evidence="3">CCUG 57942</strain>
    </source>
</reference>
<feature type="domain" description="Calcineurin-like phosphoesterase" evidence="1">
    <location>
        <begin position="42"/>
        <end position="242"/>
    </location>
</feature>
<dbReference type="PROSITE" id="PS51318">
    <property type="entry name" value="TAT"/>
    <property type="match status" value="1"/>
</dbReference>
<dbReference type="InterPro" id="IPR006311">
    <property type="entry name" value="TAT_signal"/>
</dbReference>
<protein>
    <submittedName>
        <fullName evidence="2">Metallophosphoesterase family protein</fullName>
        <ecNumber evidence="2">3.1.-.-</ecNumber>
    </submittedName>
</protein>
<proteinExistence type="predicted"/>
<dbReference type="Proteomes" id="UP001597389">
    <property type="component" value="Unassembled WGS sequence"/>
</dbReference>
<dbReference type="InterPro" id="IPR004843">
    <property type="entry name" value="Calcineurin-like_PHP"/>
</dbReference>
<evidence type="ECO:0000313" key="3">
    <source>
        <dbReference type="Proteomes" id="UP001597389"/>
    </source>
</evidence>
<comment type="caution">
    <text evidence="2">The sequence shown here is derived from an EMBL/GenBank/DDBJ whole genome shotgun (WGS) entry which is preliminary data.</text>
</comment>
<dbReference type="SUPFAM" id="SSF56300">
    <property type="entry name" value="Metallo-dependent phosphatases"/>
    <property type="match status" value="1"/>
</dbReference>
<dbReference type="Pfam" id="PF00149">
    <property type="entry name" value="Metallophos"/>
    <property type="match status" value="1"/>
</dbReference>
<keyword evidence="3" id="KW-1185">Reference proteome</keyword>
<dbReference type="InterPro" id="IPR051918">
    <property type="entry name" value="STPP_CPPED1"/>
</dbReference>
<sequence>MTSRRHFITGSLASGIGAMAASITPASAQFQKTPSSKPKESFRILHLTDVHMRPEYEAPERFVKIMRHAIKSSGKIDFILNGGDVIYAADYSNISRERMLKQWELFDNNIKPLFERYGALSSLGNHDMWWAGKKDDPMRGKDYVLERLGQKSRYMNVEKGGWVIFTLDCNNRGYLDTEQLEWLHAEYKKHEGKPMLIMSHQPLLEVAHVFGKGTSARQQEIIRPFIDSKAAPVHFLSGHTHILDALAFKNLNFHCNGALSGAWWEPHINDKNCSVDGTPMGYGIIDLYPDGHLENQYIDVTDCADGKILKS</sequence>
<organism evidence="2 3">
    <name type="scientific">Rubritalea tangerina</name>
    <dbReference type="NCBI Taxonomy" id="430798"/>
    <lineage>
        <taxon>Bacteria</taxon>
        <taxon>Pseudomonadati</taxon>
        <taxon>Verrucomicrobiota</taxon>
        <taxon>Verrucomicrobiia</taxon>
        <taxon>Verrucomicrobiales</taxon>
        <taxon>Rubritaleaceae</taxon>
        <taxon>Rubritalea</taxon>
    </lineage>
</organism>
<dbReference type="GO" id="GO:0016787">
    <property type="term" value="F:hydrolase activity"/>
    <property type="evidence" value="ECO:0007669"/>
    <property type="project" value="UniProtKB-KW"/>
</dbReference>
<gene>
    <name evidence="2" type="ORF">ACFSW8_12290</name>
</gene>
<evidence type="ECO:0000313" key="2">
    <source>
        <dbReference type="EMBL" id="MFD2159680.1"/>
    </source>
</evidence>
<keyword evidence="2" id="KW-0378">Hydrolase</keyword>
<dbReference type="PANTHER" id="PTHR43143">
    <property type="entry name" value="METALLOPHOSPHOESTERASE, CALCINEURIN SUPERFAMILY"/>
    <property type="match status" value="1"/>
</dbReference>
<dbReference type="PANTHER" id="PTHR43143:SF1">
    <property type="entry name" value="SERINE_THREONINE-PROTEIN PHOSPHATASE CPPED1"/>
    <property type="match status" value="1"/>
</dbReference>
<dbReference type="EC" id="3.1.-.-" evidence="2"/>
<evidence type="ECO:0000259" key="1">
    <source>
        <dbReference type="Pfam" id="PF00149"/>
    </source>
</evidence>